<feature type="compositionally biased region" description="Basic and acidic residues" evidence="1">
    <location>
        <begin position="99"/>
        <end position="115"/>
    </location>
</feature>
<evidence type="ECO:0000313" key="3">
    <source>
        <dbReference type="Proteomes" id="UP000194236"/>
    </source>
</evidence>
<proteinExistence type="predicted"/>
<dbReference type="EMBL" id="MUJZ01064016">
    <property type="protein sequence ID" value="OTF70783.1"/>
    <property type="molecule type" value="Genomic_DNA"/>
</dbReference>
<name>A0A1Y3ASZ3_EURMA</name>
<sequence length="194" mass="22995">MNSLHTPSSPLSPSTPTSDNSNFFWPSFRETAPSNHHRFARNKNPEYSIDDATKKREKAREYSQQLEQQIKEKNQMMNQIHQNERDEDGFLDQKLRQEQTEMRDEFDREHRKNLESKSMQMQRSSSVASLLHHFDDVNDDDDDKPNQSFENRIKQNNKLPNIEMTGSNRRNTRTVSTQTDLKLLTAYFDQFIIQ</sequence>
<feature type="non-terminal residue" evidence="2">
    <location>
        <position position="194"/>
    </location>
</feature>
<dbReference type="AlphaFoldDB" id="A0A1Y3ASZ3"/>
<feature type="compositionally biased region" description="Basic and acidic residues" evidence="1">
    <location>
        <begin position="51"/>
        <end position="61"/>
    </location>
</feature>
<keyword evidence="3" id="KW-1185">Reference proteome</keyword>
<evidence type="ECO:0000313" key="2">
    <source>
        <dbReference type="EMBL" id="OTF70783.1"/>
    </source>
</evidence>
<protein>
    <submittedName>
        <fullName evidence="2">Uncharacterized protein</fullName>
    </submittedName>
</protein>
<gene>
    <name evidence="2" type="ORF">BLA29_006703</name>
</gene>
<feature type="compositionally biased region" description="Polar residues" evidence="1">
    <location>
        <begin position="146"/>
        <end position="173"/>
    </location>
</feature>
<evidence type="ECO:0000256" key="1">
    <source>
        <dbReference type="SAM" id="MobiDB-lite"/>
    </source>
</evidence>
<feature type="region of interest" description="Disordered" evidence="1">
    <location>
        <begin position="138"/>
        <end position="173"/>
    </location>
</feature>
<comment type="caution">
    <text evidence="2">The sequence shown here is derived from an EMBL/GenBank/DDBJ whole genome shotgun (WGS) entry which is preliminary data.</text>
</comment>
<dbReference type="OrthoDB" id="10561861at2759"/>
<feature type="region of interest" description="Disordered" evidence="1">
    <location>
        <begin position="99"/>
        <end position="121"/>
    </location>
</feature>
<accession>A0A1Y3ASZ3</accession>
<feature type="compositionally biased region" description="Low complexity" evidence="1">
    <location>
        <begin position="1"/>
        <end position="22"/>
    </location>
</feature>
<reference evidence="2 3" key="1">
    <citation type="submission" date="2017-03" db="EMBL/GenBank/DDBJ databases">
        <title>Genome Survey of Euroglyphus maynei.</title>
        <authorList>
            <person name="Arlian L.G."/>
            <person name="Morgan M.S."/>
            <person name="Rider S.D."/>
        </authorList>
    </citation>
    <scope>NUCLEOTIDE SEQUENCE [LARGE SCALE GENOMIC DNA]</scope>
    <source>
        <strain evidence="2">Arlian Lab</strain>
        <tissue evidence="2">Whole body</tissue>
    </source>
</reference>
<dbReference type="Proteomes" id="UP000194236">
    <property type="component" value="Unassembled WGS sequence"/>
</dbReference>
<feature type="region of interest" description="Disordered" evidence="1">
    <location>
        <begin position="1"/>
        <end position="66"/>
    </location>
</feature>
<organism evidence="2 3">
    <name type="scientific">Euroglyphus maynei</name>
    <name type="common">Mayne's house dust mite</name>
    <dbReference type="NCBI Taxonomy" id="6958"/>
    <lineage>
        <taxon>Eukaryota</taxon>
        <taxon>Metazoa</taxon>
        <taxon>Ecdysozoa</taxon>
        <taxon>Arthropoda</taxon>
        <taxon>Chelicerata</taxon>
        <taxon>Arachnida</taxon>
        <taxon>Acari</taxon>
        <taxon>Acariformes</taxon>
        <taxon>Sarcoptiformes</taxon>
        <taxon>Astigmata</taxon>
        <taxon>Psoroptidia</taxon>
        <taxon>Analgoidea</taxon>
        <taxon>Pyroglyphidae</taxon>
        <taxon>Pyroglyphinae</taxon>
        <taxon>Euroglyphus</taxon>
    </lineage>
</organism>